<dbReference type="PANTHER" id="PTHR21421">
    <property type="entry name" value="GUSTATORY RECEPTOR"/>
    <property type="match status" value="1"/>
</dbReference>
<feature type="transmembrane region" description="Helical" evidence="9">
    <location>
        <begin position="298"/>
        <end position="320"/>
    </location>
</feature>
<evidence type="ECO:0000256" key="9">
    <source>
        <dbReference type="SAM" id="Phobius"/>
    </source>
</evidence>
<dbReference type="EMBL" id="JAHWGI010001284">
    <property type="protein sequence ID" value="KAK3927242.1"/>
    <property type="molecule type" value="Genomic_DNA"/>
</dbReference>
<keyword evidence="6 9" id="KW-0472">Membrane</keyword>
<evidence type="ECO:0000256" key="5">
    <source>
        <dbReference type="ARBA" id="ARBA00022989"/>
    </source>
</evidence>
<feature type="region of interest" description="Disordered" evidence="8">
    <location>
        <begin position="1"/>
        <end position="214"/>
    </location>
</feature>
<organism evidence="10 11">
    <name type="scientific">Frankliniella fusca</name>
    <dbReference type="NCBI Taxonomy" id="407009"/>
    <lineage>
        <taxon>Eukaryota</taxon>
        <taxon>Metazoa</taxon>
        <taxon>Ecdysozoa</taxon>
        <taxon>Arthropoda</taxon>
        <taxon>Hexapoda</taxon>
        <taxon>Insecta</taxon>
        <taxon>Pterygota</taxon>
        <taxon>Neoptera</taxon>
        <taxon>Paraneoptera</taxon>
        <taxon>Thysanoptera</taxon>
        <taxon>Terebrantia</taxon>
        <taxon>Thripoidea</taxon>
        <taxon>Thripidae</taxon>
        <taxon>Frankliniella</taxon>
    </lineage>
</organism>
<evidence type="ECO:0000256" key="2">
    <source>
        <dbReference type="ARBA" id="ARBA00005327"/>
    </source>
</evidence>
<reference evidence="10" key="1">
    <citation type="submission" date="2021-07" db="EMBL/GenBank/DDBJ databases">
        <authorList>
            <person name="Catto M.A."/>
            <person name="Jacobson A."/>
            <person name="Kennedy G."/>
            <person name="Labadie P."/>
            <person name="Hunt B.G."/>
            <person name="Srinivasan R."/>
        </authorList>
    </citation>
    <scope>NUCLEOTIDE SEQUENCE</scope>
    <source>
        <strain evidence="10">PL_HMW_Pooled</strain>
        <tissue evidence="10">Head</tissue>
    </source>
</reference>
<sequence length="621" mass="67847">MPRPLETRPAPTAGDGGAGAGTAPVEGPPLPWPGPGPPGATRQQQQQQQQQQPYSRAPTAVPSRDRGGGSGQGGGLQWSARCSPPSFQEAVRNHHGLPYPHRPAGPAPAHTPMQLFVLGYGERGVHDGDGLRTRSSSDGGGAGANKATALRVRRGAARREQLQRVNGPDSGPPPPPAPAPDDDHPPPSVFRTPPRRHREEQDSDADDGDGVPSLYGYGALPLPPGYAVSAAPPHEHPDAFANALHLPLRIGQALSLMPADLLTGSWSAPRAAYSATVSTGLTILAVLSVVFKLSQKNVTLLDVMVIMFYGLSAIASWLFLRFARYWGLLLRAFRAQERHHGPCPGLRRKLVSITGVLLGVAFVEHGLSEMEIVLNLRKAHANASTFTEYLEIYTAANYDMVIFVIGYWPLLTPFFFFLNFAATFVWNFNDLFIMLMGVALAARFRCLRDSISRAIGGTVALKATPVLGEAYWRSARRSYNALSKLARLVDHTLNIQLLVSFVNNLYFICMQLLRGFENPEDPVDHWWEVLYIMFSFGFLVVRASAVSLFAASVHDHSRSVLDVLYCVSSEDYNEEVYRFLVQVTSEDIALSGFNMFKVTRGLLLTLAGTILTYEVVLVQFN</sequence>
<comment type="similarity">
    <text evidence="2">Belongs to the insect chemoreceptor superfamily. Gustatory receptor (GR) family. Gr5a subfamily.</text>
</comment>
<feature type="transmembrane region" description="Helical" evidence="9">
    <location>
        <begin position="414"/>
        <end position="442"/>
    </location>
</feature>
<dbReference type="Proteomes" id="UP001219518">
    <property type="component" value="Unassembled WGS sequence"/>
</dbReference>
<keyword evidence="7 10" id="KW-0675">Receptor</keyword>
<keyword evidence="3" id="KW-1003">Cell membrane</keyword>
<feature type="transmembrane region" description="Helical" evidence="9">
    <location>
        <begin position="271"/>
        <end position="291"/>
    </location>
</feature>
<dbReference type="GO" id="GO:0005886">
    <property type="term" value="C:plasma membrane"/>
    <property type="evidence" value="ECO:0007669"/>
    <property type="project" value="UniProtKB-SubCell"/>
</dbReference>
<comment type="subcellular location">
    <subcellularLocation>
        <location evidence="1">Cell membrane</location>
        <topology evidence="1">Multi-pass membrane protein</topology>
    </subcellularLocation>
</comment>
<evidence type="ECO:0000313" key="11">
    <source>
        <dbReference type="Proteomes" id="UP001219518"/>
    </source>
</evidence>
<evidence type="ECO:0000256" key="4">
    <source>
        <dbReference type="ARBA" id="ARBA00022692"/>
    </source>
</evidence>
<keyword evidence="4 9" id="KW-0812">Transmembrane</keyword>
<accession>A0AAE1HTP9</accession>
<feature type="compositionally biased region" description="Basic and acidic residues" evidence="8">
    <location>
        <begin position="123"/>
        <end position="132"/>
    </location>
</feature>
<feature type="compositionally biased region" description="Pro residues" evidence="8">
    <location>
        <begin position="26"/>
        <end position="38"/>
    </location>
</feature>
<evidence type="ECO:0000256" key="7">
    <source>
        <dbReference type="ARBA" id="ARBA00023170"/>
    </source>
</evidence>
<feature type="compositionally biased region" description="Low complexity" evidence="8">
    <location>
        <begin position="43"/>
        <end position="52"/>
    </location>
</feature>
<feature type="compositionally biased region" description="Pro residues" evidence="8">
    <location>
        <begin position="170"/>
        <end position="179"/>
    </location>
</feature>
<dbReference type="PANTHER" id="PTHR21421:SF29">
    <property type="entry name" value="GUSTATORY RECEPTOR 5A FOR TREHALOSE-RELATED"/>
    <property type="match status" value="1"/>
</dbReference>
<dbReference type="InterPro" id="IPR009318">
    <property type="entry name" value="Gustatory_rcpt"/>
</dbReference>
<proteinExistence type="inferred from homology"/>
<evidence type="ECO:0000256" key="3">
    <source>
        <dbReference type="ARBA" id="ARBA00022475"/>
    </source>
</evidence>
<keyword evidence="11" id="KW-1185">Reference proteome</keyword>
<evidence type="ECO:0000256" key="6">
    <source>
        <dbReference type="ARBA" id="ARBA00023136"/>
    </source>
</evidence>
<evidence type="ECO:0000313" key="10">
    <source>
        <dbReference type="EMBL" id="KAK3927242.1"/>
    </source>
</evidence>
<feature type="transmembrane region" description="Helical" evidence="9">
    <location>
        <begin position="529"/>
        <end position="551"/>
    </location>
</feature>
<comment type="caution">
    <text evidence="10">The sequence shown here is derived from an EMBL/GenBank/DDBJ whole genome shotgun (WGS) entry which is preliminary data.</text>
</comment>
<dbReference type="GO" id="GO:0008527">
    <property type="term" value="F:taste receptor activity"/>
    <property type="evidence" value="ECO:0007669"/>
    <property type="project" value="InterPro"/>
</dbReference>
<feature type="transmembrane region" description="Helical" evidence="9">
    <location>
        <begin position="493"/>
        <end position="513"/>
    </location>
</feature>
<dbReference type="GO" id="GO:0050916">
    <property type="term" value="P:sensory perception of sweet taste"/>
    <property type="evidence" value="ECO:0007669"/>
    <property type="project" value="UniProtKB-ARBA"/>
</dbReference>
<dbReference type="AlphaFoldDB" id="A0AAE1HTP9"/>
<dbReference type="Pfam" id="PF06151">
    <property type="entry name" value="Trehalose_recp"/>
    <property type="match status" value="1"/>
</dbReference>
<keyword evidence="5 9" id="KW-1133">Transmembrane helix</keyword>
<feature type="transmembrane region" description="Helical" evidence="9">
    <location>
        <begin position="601"/>
        <end position="620"/>
    </location>
</feature>
<name>A0AAE1HTP9_9NEOP</name>
<evidence type="ECO:0000256" key="8">
    <source>
        <dbReference type="SAM" id="MobiDB-lite"/>
    </source>
</evidence>
<evidence type="ECO:0000256" key="1">
    <source>
        <dbReference type="ARBA" id="ARBA00004651"/>
    </source>
</evidence>
<reference evidence="10" key="2">
    <citation type="journal article" date="2023" name="BMC Genomics">
        <title>Pest status, molecular evolution, and epigenetic factors derived from the genome assembly of Frankliniella fusca, a thysanopteran phytovirus vector.</title>
        <authorList>
            <person name="Catto M.A."/>
            <person name="Labadie P.E."/>
            <person name="Jacobson A.L."/>
            <person name="Kennedy G.G."/>
            <person name="Srinivasan R."/>
            <person name="Hunt B.G."/>
        </authorList>
    </citation>
    <scope>NUCLEOTIDE SEQUENCE</scope>
    <source>
        <strain evidence="10">PL_HMW_Pooled</strain>
    </source>
</reference>
<protein>
    <submittedName>
        <fullName evidence="10">Gustatory receptor for sugar taste 64f</fullName>
    </submittedName>
</protein>
<gene>
    <name evidence="10" type="ORF">KUF71_002789</name>
</gene>